<sequence length="292" mass="31570">MSADPIPPAVRHRLSGLRLVSRRLAGGDNLGLHASRSRGAGLEFAQYRPYEPGDEPRQIDWKLFARADRFFVREAERESPLRLWIMVDASASMAQADTDGATRIGAARGLAAALAELAVAGGDRFGWVWLSEGGLHVATPANGTRQRDRLRLELGTIPIGGGFPGTTTLTPLWDLIAARDMVVMLSDFFDEAAVALATRLASAGREVLTIQLLTVAERDFAFEGGHLFRDPETGEELLGDAPALRAEYLERFAAARAALAAELQASGIRHTTHVIDEALDAPLHRLFGRGEG</sequence>
<dbReference type="EMBL" id="LDTD01000055">
    <property type="protein sequence ID" value="KTT70240.1"/>
    <property type="molecule type" value="Genomic_DNA"/>
</dbReference>
<protein>
    <submittedName>
        <fullName evidence="2">von Willebrand factor A</fullName>
    </submittedName>
</protein>
<organism evidence="2 3">
    <name type="scientific">Sphingomonas sanguinis</name>
    <dbReference type="NCBI Taxonomy" id="33051"/>
    <lineage>
        <taxon>Bacteria</taxon>
        <taxon>Pseudomonadati</taxon>
        <taxon>Pseudomonadota</taxon>
        <taxon>Alphaproteobacteria</taxon>
        <taxon>Sphingomonadales</taxon>
        <taxon>Sphingomonadaceae</taxon>
        <taxon>Sphingomonas</taxon>
    </lineage>
</organism>
<dbReference type="Proteomes" id="UP000072867">
    <property type="component" value="Unassembled WGS sequence"/>
</dbReference>
<gene>
    <name evidence="2" type="ORF">NS319_08115</name>
</gene>
<dbReference type="AlphaFoldDB" id="A0A147HZ49"/>
<comment type="caution">
    <text evidence="2">The sequence shown here is derived from an EMBL/GenBank/DDBJ whole genome shotgun (WGS) entry which is preliminary data.</text>
</comment>
<evidence type="ECO:0000259" key="1">
    <source>
        <dbReference type="Pfam" id="PF01882"/>
    </source>
</evidence>
<dbReference type="PANTHER" id="PTHR33608:SF7">
    <property type="entry name" value="DUF58 DOMAIN-CONTAINING PROTEIN"/>
    <property type="match status" value="1"/>
</dbReference>
<dbReference type="STRING" id="33051.SB4_04365"/>
<dbReference type="PATRIC" id="fig|33051.3.peg.2752"/>
<feature type="domain" description="DUF58" evidence="1">
    <location>
        <begin position="46"/>
        <end position="257"/>
    </location>
</feature>
<dbReference type="PANTHER" id="PTHR33608">
    <property type="entry name" value="BLL2464 PROTEIN"/>
    <property type="match status" value="1"/>
</dbReference>
<dbReference type="RefSeq" id="WP_058733166.1">
    <property type="nucleotide sequence ID" value="NZ_LDTD01000055.1"/>
</dbReference>
<dbReference type="InterPro" id="IPR036465">
    <property type="entry name" value="vWFA_dom_sf"/>
</dbReference>
<reference evidence="2 3" key="1">
    <citation type="journal article" date="2016" name="Front. Microbiol.">
        <title>Genomic Resource of Rice Seed Associated Bacteria.</title>
        <authorList>
            <person name="Midha S."/>
            <person name="Bansal K."/>
            <person name="Sharma S."/>
            <person name="Kumar N."/>
            <person name="Patil P.P."/>
            <person name="Chaudhry V."/>
            <person name="Patil P.B."/>
        </authorList>
    </citation>
    <scope>NUCLEOTIDE SEQUENCE [LARGE SCALE GENOMIC DNA]</scope>
    <source>
        <strain evidence="2 3">NS319</strain>
    </source>
</reference>
<dbReference type="SUPFAM" id="SSF53300">
    <property type="entry name" value="vWA-like"/>
    <property type="match status" value="1"/>
</dbReference>
<accession>A0A147HZ49</accession>
<evidence type="ECO:0000313" key="3">
    <source>
        <dbReference type="Proteomes" id="UP000072867"/>
    </source>
</evidence>
<proteinExistence type="predicted"/>
<dbReference type="Gene3D" id="3.40.50.410">
    <property type="entry name" value="von Willebrand factor, type A domain"/>
    <property type="match status" value="1"/>
</dbReference>
<name>A0A147HZ49_9SPHN</name>
<evidence type="ECO:0000313" key="2">
    <source>
        <dbReference type="EMBL" id="KTT70240.1"/>
    </source>
</evidence>
<dbReference type="InterPro" id="IPR002881">
    <property type="entry name" value="DUF58"/>
</dbReference>
<dbReference type="Pfam" id="PF01882">
    <property type="entry name" value="DUF58"/>
    <property type="match status" value="1"/>
</dbReference>